<protein>
    <submittedName>
        <fullName evidence="2">Uncharacterized protein</fullName>
    </submittedName>
</protein>
<evidence type="ECO:0000313" key="2">
    <source>
        <dbReference type="EMBL" id="MFB2651587.1"/>
    </source>
</evidence>
<dbReference type="Proteomes" id="UP001576726">
    <property type="component" value="Unassembled WGS sequence"/>
</dbReference>
<feature type="transmembrane region" description="Helical" evidence="1">
    <location>
        <begin position="149"/>
        <end position="173"/>
    </location>
</feature>
<dbReference type="EMBL" id="JBHFGJ010000001">
    <property type="protein sequence ID" value="MFB2651587.1"/>
    <property type="molecule type" value="Genomic_DNA"/>
</dbReference>
<sequence>MIFSEQAIYVPQTAQRINTRTLGFNQAIEEMMSADNLNNEKVSSLPLGKQANTAHSEEKNTERHVRHSISEQMKLMYLSTLVLFVFMIFIMASIYNPDLYQIDKETLILINQAFNALVLLTIPFLLGMLGAVSRILIAGLKVVNQTSLILSSGLMATFSWIGIKSGVLLAIVAPHLEIQGIPPEGIVSSPSNFYTMALVAVLVGMFSTNLYLFINQKVEQLTKKSNKETPNEALGIK</sequence>
<proteinExistence type="predicted"/>
<evidence type="ECO:0000256" key="1">
    <source>
        <dbReference type="SAM" id="Phobius"/>
    </source>
</evidence>
<feature type="transmembrane region" description="Helical" evidence="1">
    <location>
        <begin position="116"/>
        <end position="137"/>
    </location>
</feature>
<organism evidence="2 3">
    <name type="scientific">Shewanella seohaensis</name>
    <dbReference type="NCBI Taxonomy" id="755175"/>
    <lineage>
        <taxon>Bacteria</taxon>
        <taxon>Pseudomonadati</taxon>
        <taxon>Pseudomonadota</taxon>
        <taxon>Gammaproteobacteria</taxon>
        <taxon>Alteromonadales</taxon>
        <taxon>Shewanellaceae</taxon>
        <taxon>Shewanella</taxon>
    </lineage>
</organism>
<keyword evidence="1" id="KW-1133">Transmembrane helix</keyword>
<keyword evidence="3" id="KW-1185">Reference proteome</keyword>
<feature type="transmembrane region" description="Helical" evidence="1">
    <location>
        <begin position="75"/>
        <end position="96"/>
    </location>
</feature>
<reference evidence="2 3" key="1">
    <citation type="submission" date="2024-09" db="EMBL/GenBank/DDBJ databases">
        <authorList>
            <person name="Zhang Y."/>
        </authorList>
    </citation>
    <scope>NUCLEOTIDE SEQUENCE [LARGE SCALE GENOMIC DNA]</scope>
    <source>
        <strain evidence="2 3">SH314</strain>
    </source>
</reference>
<evidence type="ECO:0000313" key="3">
    <source>
        <dbReference type="Proteomes" id="UP001576726"/>
    </source>
</evidence>
<gene>
    <name evidence="2" type="ORF">ACE02L_02400</name>
</gene>
<name>A0ABV4VQY9_9GAMM</name>
<feature type="transmembrane region" description="Helical" evidence="1">
    <location>
        <begin position="193"/>
        <end position="214"/>
    </location>
</feature>
<comment type="caution">
    <text evidence="2">The sequence shown here is derived from an EMBL/GenBank/DDBJ whole genome shotgun (WGS) entry which is preliminary data.</text>
</comment>
<keyword evidence="1" id="KW-0812">Transmembrane</keyword>
<accession>A0ABV4VQY9</accession>
<keyword evidence="1" id="KW-0472">Membrane</keyword>